<evidence type="ECO:0000256" key="7">
    <source>
        <dbReference type="ARBA" id="ARBA00023204"/>
    </source>
</evidence>
<dbReference type="RefSeq" id="WP_108604260.1">
    <property type="nucleotide sequence ID" value="NZ_CP026604.1"/>
</dbReference>
<dbReference type="Pfam" id="PF02463">
    <property type="entry name" value="SMC_N"/>
    <property type="match status" value="1"/>
</dbReference>
<keyword evidence="4" id="KW-0547">Nucleotide-binding</keyword>
<dbReference type="PANTHER" id="PTHR11059:SF0">
    <property type="entry name" value="DNA REPAIR PROTEIN RECN"/>
    <property type="match status" value="1"/>
</dbReference>
<comment type="function">
    <text evidence="1 9">May be involved in recombinational repair of damaged DNA.</text>
</comment>
<sequence length="554" mass="61014">MLTQLFVKDFAIVENLDIEFQPGMTTITGETGAGKSISIDALGLCLGDRAEAGMVRNGANKTEIAATFNIQNISAAQQWLVENELLDEGEYECIIRRTVSAEGRSRAYVNGAPVAAQQLKSLARHLVNIHGQHAHQLLVKPEYQLSLLDDFSGHTQLLENSLNSYQYWAMQRNELAKLKEQEQQRADRLQLIEYQVAELDEFALVEGEFEQIEAEHKRLSNAVNLLNESQMAMTMLYDSDEHSACGLVQSIANKLSNLASTDAAINGVVSMLSEASINLQEASNELRHYVDGIEPDPERLMQLEDRMSTAMELSRKHRIAPELLYQEHEKLSAELLELKSFGELGETLALEVEKAEQRYWQAADELHASRCAAAQKLSSLITASMQELNMAQAEFKIQVDKTTTPSKLGSDNIEFLVCANLGQSLQPISKVASGGELSRISLAIQVITAEKVDTPTLIFDEVDVGISGATAAVVGQMLRRIGDNTQVVCVTHLPQVAACGHNQMQVSKHNEADRTHTKMFTLDNDSRVVELARLLGGDKLTDTAIANARDLLAG</sequence>
<dbReference type="CDD" id="cd03241">
    <property type="entry name" value="ABC_RecN"/>
    <property type="match status" value="2"/>
</dbReference>
<dbReference type="PIRSF" id="PIRSF003128">
    <property type="entry name" value="RecN"/>
    <property type="match status" value="1"/>
</dbReference>
<reference evidence="12 13" key="1">
    <citation type="submission" date="2018-01" db="EMBL/GenBank/DDBJ databases">
        <title>Genome sequence of a Cantenovulum-like bacteria.</title>
        <authorList>
            <person name="Tan W.R."/>
            <person name="Lau N.-S."/>
            <person name="Go F."/>
            <person name="Amirul A.-A.A."/>
        </authorList>
    </citation>
    <scope>NUCLEOTIDE SEQUENCE [LARGE SCALE GENOMIC DNA]</scope>
    <source>
        <strain evidence="12 13">CCB-QB4</strain>
    </source>
</reference>
<dbReference type="PANTHER" id="PTHR11059">
    <property type="entry name" value="DNA REPAIR PROTEIN RECN"/>
    <property type="match status" value="1"/>
</dbReference>
<dbReference type="Gene3D" id="3.40.50.300">
    <property type="entry name" value="P-loop containing nucleotide triphosphate hydrolases"/>
    <property type="match status" value="2"/>
</dbReference>
<comment type="similarity">
    <text evidence="2 9">Belongs to the RecN family.</text>
</comment>
<feature type="domain" description="RecF/RecN/SMC N-terminal" evidence="11">
    <location>
        <begin position="2"/>
        <end position="510"/>
    </location>
</feature>
<evidence type="ECO:0000313" key="12">
    <source>
        <dbReference type="EMBL" id="AWB68196.1"/>
    </source>
</evidence>
<dbReference type="GO" id="GO:0006310">
    <property type="term" value="P:DNA recombination"/>
    <property type="evidence" value="ECO:0007669"/>
    <property type="project" value="InterPro"/>
</dbReference>
<evidence type="ECO:0000256" key="2">
    <source>
        <dbReference type="ARBA" id="ARBA00009441"/>
    </source>
</evidence>
<feature type="coiled-coil region" evidence="10">
    <location>
        <begin position="172"/>
        <end position="229"/>
    </location>
</feature>
<dbReference type="OrthoDB" id="9806954at2"/>
<dbReference type="FunFam" id="3.40.50.300:FF:000356">
    <property type="entry name" value="DNA repair protein RecN"/>
    <property type="match status" value="1"/>
</dbReference>
<dbReference type="GO" id="GO:0006281">
    <property type="term" value="P:DNA repair"/>
    <property type="evidence" value="ECO:0007669"/>
    <property type="project" value="UniProtKB-KW"/>
</dbReference>
<evidence type="ECO:0000259" key="11">
    <source>
        <dbReference type="Pfam" id="PF02463"/>
    </source>
</evidence>
<dbReference type="InterPro" id="IPR027417">
    <property type="entry name" value="P-loop_NTPase"/>
</dbReference>
<evidence type="ECO:0000256" key="1">
    <source>
        <dbReference type="ARBA" id="ARBA00003618"/>
    </source>
</evidence>
<keyword evidence="5 9" id="KW-0227">DNA damage</keyword>
<dbReference type="Proteomes" id="UP000244441">
    <property type="component" value="Chromosome"/>
</dbReference>
<evidence type="ECO:0000256" key="5">
    <source>
        <dbReference type="ARBA" id="ARBA00022763"/>
    </source>
</evidence>
<keyword evidence="7 9" id="KW-0234">DNA repair</keyword>
<proteinExistence type="inferred from homology"/>
<dbReference type="SUPFAM" id="SSF52540">
    <property type="entry name" value="P-loop containing nucleoside triphosphate hydrolases"/>
    <property type="match status" value="2"/>
</dbReference>
<dbReference type="InterPro" id="IPR004604">
    <property type="entry name" value="DNA_recomb/repair_RecN"/>
</dbReference>
<evidence type="ECO:0000256" key="6">
    <source>
        <dbReference type="ARBA" id="ARBA00022840"/>
    </source>
</evidence>
<dbReference type="GO" id="GO:0009432">
    <property type="term" value="P:SOS response"/>
    <property type="evidence" value="ECO:0007669"/>
    <property type="project" value="TreeGrafter"/>
</dbReference>
<evidence type="ECO:0000256" key="3">
    <source>
        <dbReference type="ARBA" id="ARBA00021315"/>
    </source>
</evidence>
<evidence type="ECO:0000313" key="13">
    <source>
        <dbReference type="Proteomes" id="UP000244441"/>
    </source>
</evidence>
<evidence type="ECO:0000256" key="9">
    <source>
        <dbReference type="PIRNR" id="PIRNR003128"/>
    </source>
</evidence>
<organism evidence="12 13">
    <name type="scientific">Saccharobesus litoralis</name>
    <dbReference type="NCBI Taxonomy" id="2172099"/>
    <lineage>
        <taxon>Bacteria</taxon>
        <taxon>Pseudomonadati</taxon>
        <taxon>Pseudomonadota</taxon>
        <taxon>Gammaproteobacteria</taxon>
        <taxon>Alteromonadales</taxon>
        <taxon>Alteromonadaceae</taxon>
        <taxon>Saccharobesus</taxon>
    </lineage>
</organism>
<dbReference type="GO" id="GO:0005524">
    <property type="term" value="F:ATP binding"/>
    <property type="evidence" value="ECO:0007669"/>
    <property type="project" value="UniProtKB-KW"/>
</dbReference>
<dbReference type="EMBL" id="CP026604">
    <property type="protein sequence ID" value="AWB68196.1"/>
    <property type="molecule type" value="Genomic_DNA"/>
</dbReference>
<evidence type="ECO:0000256" key="4">
    <source>
        <dbReference type="ARBA" id="ARBA00022741"/>
    </source>
</evidence>
<dbReference type="InterPro" id="IPR003395">
    <property type="entry name" value="RecF/RecN/SMC_N"/>
</dbReference>
<dbReference type="GO" id="GO:0043590">
    <property type="term" value="C:bacterial nucleoid"/>
    <property type="evidence" value="ECO:0007669"/>
    <property type="project" value="TreeGrafter"/>
</dbReference>
<evidence type="ECO:0000256" key="8">
    <source>
        <dbReference type="ARBA" id="ARBA00033408"/>
    </source>
</evidence>
<dbReference type="FunFam" id="3.40.50.300:FF:000319">
    <property type="entry name" value="DNA repair protein RecN"/>
    <property type="match status" value="1"/>
</dbReference>
<dbReference type="KEGG" id="cate:C2869_18045"/>
<evidence type="ECO:0000256" key="10">
    <source>
        <dbReference type="SAM" id="Coils"/>
    </source>
</evidence>
<keyword evidence="6" id="KW-0067">ATP-binding</keyword>
<keyword evidence="10" id="KW-0175">Coiled coil</keyword>
<dbReference type="AlphaFoldDB" id="A0A2S0VVF2"/>
<dbReference type="NCBIfam" id="TIGR00634">
    <property type="entry name" value="recN"/>
    <property type="match status" value="1"/>
</dbReference>
<accession>A0A2S0VVF2</accession>
<name>A0A2S0VVF2_9ALTE</name>
<keyword evidence="13" id="KW-1185">Reference proteome</keyword>
<gene>
    <name evidence="12" type="ORF">C2869_18045</name>
</gene>
<dbReference type="NCBIfam" id="NF008121">
    <property type="entry name" value="PRK10869.1"/>
    <property type="match status" value="1"/>
</dbReference>
<protein>
    <recommendedName>
        <fullName evidence="3 9">DNA repair protein RecN</fullName>
    </recommendedName>
    <alternativeName>
        <fullName evidence="8 9">Recombination protein N</fullName>
    </alternativeName>
</protein>